<reference evidence="2" key="1">
    <citation type="submission" date="2018-12" db="EMBL/GenBank/DDBJ databases">
        <authorList>
            <consortium name="PulseNet: The National Subtyping Network for Foodborne Disease Surveillance"/>
            <person name="Tarr C.L."/>
            <person name="Trees E."/>
            <person name="Katz L.S."/>
            <person name="Carleton-Romer H.A."/>
            <person name="Stroika S."/>
            <person name="Kucerova Z."/>
            <person name="Roache K.F."/>
            <person name="Sabol A.L."/>
            <person name="Besser J."/>
            <person name="Gerner-Smidt P."/>
        </authorList>
    </citation>
    <scope>NUCLEOTIDE SEQUENCE</scope>
    <source>
        <strain evidence="2">PNUSAS060203</strain>
    </source>
</reference>
<evidence type="ECO:0000313" key="2">
    <source>
        <dbReference type="EMBL" id="EAN6191905.1"/>
    </source>
</evidence>
<accession>A0A5T3MYJ4</accession>
<dbReference type="Pfam" id="PF08291">
    <property type="entry name" value="Peptidase_M15_3"/>
    <property type="match status" value="1"/>
</dbReference>
<dbReference type="AlphaFoldDB" id="A0A5T3MYJ4"/>
<evidence type="ECO:0000259" key="1">
    <source>
        <dbReference type="Pfam" id="PF08291"/>
    </source>
</evidence>
<proteinExistence type="predicted"/>
<protein>
    <submittedName>
        <fullName evidence="2">DUF882 domain-containing protein</fullName>
    </submittedName>
</protein>
<dbReference type="InterPro" id="IPR013230">
    <property type="entry name" value="Peptidase_M15A_C"/>
</dbReference>
<dbReference type="SUPFAM" id="SSF55166">
    <property type="entry name" value="Hedgehog/DD-peptidase"/>
    <property type="match status" value="1"/>
</dbReference>
<feature type="domain" description="Peptidase M15A C-terminal" evidence="1">
    <location>
        <begin position="4"/>
        <end position="106"/>
    </location>
</feature>
<sequence>MISKYFKRSEFACKCGCGQDTVDAELLAILEDVREHFGKPVIINSANRCPTHNKRVGGASKSVHLTGKAADIVVKGVAPDIVHAYLTAKYPDSYGIGKYNTFTHVDSRTGKSRWNG</sequence>
<organism evidence="2">
    <name type="scientific">Salmonella enterica</name>
    <name type="common">Salmonella choleraesuis</name>
    <dbReference type="NCBI Taxonomy" id="28901"/>
    <lineage>
        <taxon>Bacteria</taxon>
        <taxon>Pseudomonadati</taxon>
        <taxon>Pseudomonadota</taxon>
        <taxon>Gammaproteobacteria</taxon>
        <taxon>Enterobacterales</taxon>
        <taxon>Enterobacteriaceae</taxon>
        <taxon>Salmonella</taxon>
    </lineage>
</organism>
<dbReference type="Gene3D" id="3.30.1380.10">
    <property type="match status" value="1"/>
</dbReference>
<dbReference type="InterPro" id="IPR009045">
    <property type="entry name" value="Zn_M74/Hedgehog-like"/>
</dbReference>
<dbReference type="EMBL" id="AACYSG010000008">
    <property type="protein sequence ID" value="EAN6191905.1"/>
    <property type="molecule type" value="Genomic_DNA"/>
</dbReference>
<name>A0A5T3MYJ4_SALER</name>
<comment type="caution">
    <text evidence="2">The sequence shown here is derived from an EMBL/GenBank/DDBJ whole genome shotgun (WGS) entry which is preliminary data.</text>
</comment>
<gene>
    <name evidence="2" type="ORF">EJS11_10795</name>
</gene>